<keyword evidence="2" id="KW-1185">Reference proteome</keyword>
<name>A0A5B0MA51_PUCGR</name>
<comment type="caution">
    <text evidence="1">The sequence shown here is derived from an EMBL/GenBank/DDBJ whole genome shotgun (WGS) entry which is preliminary data.</text>
</comment>
<accession>A0A5B0MA51</accession>
<gene>
    <name evidence="1" type="ORF">PGT21_003042</name>
</gene>
<evidence type="ECO:0000313" key="2">
    <source>
        <dbReference type="Proteomes" id="UP000324748"/>
    </source>
</evidence>
<proteinExistence type="predicted"/>
<organism evidence="1 2">
    <name type="scientific">Puccinia graminis f. sp. tritici</name>
    <dbReference type="NCBI Taxonomy" id="56615"/>
    <lineage>
        <taxon>Eukaryota</taxon>
        <taxon>Fungi</taxon>
        <taxon>Dikarya</taxon>
        <taxon>Basidiomycota</taxon>
        <taxon>Pucciniomycotina</taxon>
        <taxon>Pucciniomycetes</taxon>
        <taxon>Pucciniales</taxon>
        <taxon>Pucciniaceae</taxon>
        <taxon>Puccinia</taxon>
    </lineage>
</organism>
<dbReference type="AlphaFoldDB" id="A0A5B0MA51"/>
<dbReference type="Proteomes" id="UP000324748">
    <property type="component" value="Unassembled WGS sequence"/>
</dbReference>
<reference evidence="1 2" key="1">
    <citation type="submission" date="2019-05" db="EMBL/GenBank/DDBJ databases">
        <title>Emergence of the Ug99 lineage of the wheat stem rust pathogen through somatic hybridization.</title>
        <authorList>
            <person name="Li F."/>
            <person name="Upadhyaya N.M."/>
            <person name="Sperschneider J."/>
            <person name="Matny O."/>
            <person name="Nguyen-Phuc H."/>
            <person name="Mago R."/>
            <person name="Raley C."/>
            <person name="Miller M.E."/>
            <person name="Silverstein K.A.T."/>
            <person name="Henningsen E."/>
            <person name="Hirsch C.D."/>
            <person name="Visser B."/>
            <person name="Pretorius Z.A."/>
            <person name="Steffenson B.J."/>
            <person name="Schwessinger B."/>
            <person name="Dodds P.N."/>
            <person name="Figueroa M."/>
        </authorList>
    </citation>
    <scope>NUCLEOTIDE SEQUENCE [LARGE SCALE GENOMIC DNA]</scope>
    <source>
        <strain evidence="1">21-0</strain>
    </source>
</reference>
<sequence length="92" mass="10230">MSIVAPAPDSSKRVIWAKWSKVVRPAGCGRPAVRHPAHGPPEKMLLKAREMKVFVCDSLIQRALIRAGALGLSFYNPISNYRPDIHDKPKQT</sequence>
<dbReference type="EMBL" id="VSWC01000158">
    <property type="protein sequence ID" value="KAA1073186.1"/>
    <property type="molecule type" value="Genomic_DNA"/>
</dbReference>
<protein>
    <submittedName>
        <fullName evidence="1">Uncharacterized protein</fullName>
    </submittedName>
</protein>
<evidence type="ECO:0000313" key="1">
    <source>
        <dbReference type="EMBL" id="KAA1073186.1"/>
    </source>
</evidence>